<dbReference type="Pfam" id="PF14392">
    <property type="entry name" value="zf-CCHC_4"/>
    <property type="match status" value="1"/>
</dbReference>
<dbReference type="GO" id="GO:0008270">
    <property type="term" value="F:zinc ion binding"/>
    <property type="evidence" value="ECO:0007669"/>
    <property type="project" value="UniProtKB-KW"/>
</dbReference>
<dbReference type="PANTHER" id="PTHR31286:SF178">
    <property type="entry name" value="DUF4283 DOMAIN-CONTAINING PROTEIN"/>
    <property type="match status" value="1"/>
</dbReference>
<dbReference type="AlphaFoldDB" id="A0A7J8PEM8"/>
<dbReference type="PANTHER" id="PTHR31286">
    <property type="entry name" value="GLYCINE-RICH CELL WALL STRUCTURAL PROTEIN 1.8-LIKE"/>
    <property type="match status" value="1"/>
</dbReference>
<feature type="compositionally biased region" description="Polar residues" evidence="2">
    <location>
        <begin position="298"/>
        <end position="310"/>
    </location>
</feature>
<dbReference type="GO" id="GO:0003676">
    <property type="term" value="F:nucleic acid binding"/>
    <property type="evidence" value="ECO:0007669"/>
    <property type="project" value="InterPro"/>
</dbReference>
<protein>
    <recommendedName>
        <fullName evidence="3">CCHC-type domain-containing protein</fullName>
    </recommendedName>
</protein>
<name>A0A7J8PEM8_GOSRA</name>
<evidence type="ECO:0000259" key="3">
    <source>
        <dbReference type="PROSITE" id="PS50158"/>
    </source>
</evidence>
<evidence type="ECO:0000256" key="2">
    <source>
        <dbReference type="SAM" id="MobiDB-lite"/>
    </source>
</evidence>
<gene>
    <name evidence="4" type="ORF">Gorai_000859</name>
</gene>
<dbReference type="EMBL" id="JABEZZ010000006">
    <property type="protein sequence ID" value="MBA0587737.1"/>
    <property type="molecule type" value="Genomic_DNA"/>
</dbReference>
<reference evidence="4 5" key="1">
    <citation type="journal article" date="2019" name="Genome Biol. Evol.">
        <title>Insights into the evolution of the New World diploid cottons (Gossypium, subgenus Houzingenia) based on genome sequencing.</title>
        <authorList>
            <person name="Grover C.E."/>
            <person name="Arick M.A. 2nd"/>
            <person name="Thrash A."/>
            <person name="Conover J.L."/>
            <person name="Sanders W.S."/>
            <person name="Peterson D.G."/>
            <person name="Frelichowski J.E."/>
            <person name="Scheffler J.A."/>
            <person name="Scheffler B.E."/>
            <person name="Wendel J.F."/>
        </authorList>
    </citation>
    <scope>NUCLEOTIDE SEQUENCE [LARGE SCALE GENOMIC DNA]</scope>
    <source>
        <strain evidence="4">8</strain>
        <tissue evidence="4">Leaf</tissue>
    </source>
</reference>
<evidence type="ECO:0000313" key="4">
    <source>
        <dbReference type="EMBL" id="MBA0587737.1"/>
    </source>
</evidence>
<dbReference type="Pfam" id="PF14111">
    <property type="entry name" value="DUF4283"/>
    <property type="match status" value="1"/>
</dbReference>
<feature type="compositionally biased region" description="Basic and acidic residues" evidence="2">
    <location>
        <begin position="265"/>
        <end position="294"/>
    </location>
</feature>
<evidence type="ECO:0000256" key="1">
    <source>
        <dbReference type="PROSITE-ProRule" id="PRU00047"/>
    </source>
</evidence>
<sequence length="310" mass="35922">MAEDINAMLENLKFSEEESVQVISTNAENNFQGFETWAVGKIMAEEKPNREAMYRVFRTLWFTKEEVNFVALKEDAIIVKFGSMEDRSRILNLTPWLFDNCLFAMVPFVKGKDIDTYEFNLSPFWLRVYNIPLEYMDRQTALDVGNAIGELVAIDWKDRNGGWTEFLRLKIKINISNPVRRVVKFVGRDGIEIICALKYERLPTFCYYCGLIGHTVKKCKSKDRDSGFNVLNLQYGSWLRVNFVASNQERGIGRNGIEIMVKKTPPNEDKEESKTDTREDSGQMEQKRNEKGCEEESVSNSHWKIDATNQ</sequence>
<dbReference type="InterPro" id="IPR025836">
    <property type="entry name" value="Zn_knuckle_CX2CX4HX4C"/>
</dbReference>
<organism evidence="4 5">
    <name type="scientific">Gossypium raimondii</name>
    <name type="common">Peruvian cotton</name>
    <name type="synonym">Gossypium klotzschianum subsp. raimondii</name>
    <dbReference type="NCBI Taxonomy" id="29730"/>
    <lineage>
        <taxon>Eukaryota</taxon>
        <taxon>Viridiplantae</taxon>
        <taxon>Streptophyta</taxon>
        <taxon>Embryophyta</taxon>
        <taxon>Tracheophyta</taxon>
        <taxon>Spermatophyta</taxon>
        <taxon>Magnoliopsida</taxon>
        <taxon>eudicotyledons</taxon>
        <taxon>Gunneridae</taxon>
        <taxon>Pentapetalae</taxon>
        <taxon>rosids</taxon>
        <taxon>malvids</taxon>
        <taxon>Malvales</taxon>
        <taxon>Malvaceae</taxon>
        <taxon>Malvoideae</taxon>
        <taxon>Gossypium</taxon>
    </lineage>
</organism>
<feature type="domain" description="CCHC-type" evidence="3">
    <location>
        <begin position="206"/>
        <end position="221"/>
    </location>
</feature>
<keyword evidence="1" id="KW-0862">Zinc</keyword>
<feature type="region of interest" description="Disordered" evidence="2">
    <location>
        <begin position="256"/>
        <end position="310"/>
    </location>
</feature>
<comment type="caution">
    <text evidence="4">The sequence shown here is derived from an EMBL/GenBank/DDBJ whole genome shotgun (WGS) entry which is preliminary data.</text>
</comment>
<evidence type="ECO:0000313" key="5">
    <source>
        <dbReference type="Proteomes" id="UP000593578"/>
    </source>
</evidence>
<accession>A0A7J8PEM8</accession>
<keyword evidence="1" id="KW-0479">Metal-binding</keyword>
<keyword evidence="1" id="KW-0863">Zinc-finger</keyword>
<proteinExistence type="predicted"/>
<dbReference type="PROSITE" id="PS50158">
    <property type="entry name" value="ZF_CCHC"/>
    <property type="match status" value="1"/>
</dbReference>
<dbReference type="InterPro" id="IPR001878">
    <property type="entry name" value="Znf_CCHC"/>
</dbReference>
<dbReference type="InterPro" id="IPR040256">
    <property type="entry name" value="At4g02000-like"/>
</dbReference>
<dbReference type="Proteomes" id="UP000593578">
    <property type="component" value="Unassembled WGS sequence"/>
</dbReference>
<dbReference type="InterPro" id="IPR025558">
    <property type="entry name" value="DUF4283"/>
</dbReference>